<evidence type="ECO:0000256" key="2">
    <source>
        <dbReference type="ARBA" id="ARBA00022840"/>
    </source>
</evidence>
<gene>
    <name evidence="5" type="ORF">CP978_02945</name>
</gene>
<dbReference type="AlphaFoldDB" id="A0A5P2VW65"/>
<feature type="region of interest" description="Disordered" evidence="3">
    <location>
        <begin position="39"/>
        <end position="68"/>
    </location>
</feature>
<dbReference type="EMBL" id="CP023747">
    <property type="protein sequence ID" value="QEV37638.1"/>
    <property type="molecule type" value="Genomic_DNA"/>
</dbReference>
<dbReference type="InterPro" id="IPR041664">
    <property type="entry name" value="AAA_16"/>
</dbReference>
<dbReference type="InterPro" id="IPR027417">
    <property type="entry name" value="P-loop_NTPase"/>
</dbReference>
<name>A0A5P2VW65_9ACTN</name>
<keyword evidence="2 5" id="KW-0067">ATP-binding</keyword>
<organism evidence="5 6">
    <name type="scientific">Streptomyces nodosus</name>
    <dbReference type="NCBI Taxonomy" id="40318"/>
    <lineage>
        <taxon>Bacteria</taxon>
        <taxon>Bacillati</taxon>
        <taxon>Actinomycetota</taxon>
        <taxon>Actinomycetes</taxon>
        <taxon>Kitasatosporales</taxon>
        <taxon>Streptomycetaceae</taxon>
        <taxon>Streptomyces</taxon>
    </lineage>
</organism>
<dbReference type="GO" id="GO:0005524">
    <property type="term" value="F:ATP binding"/>
    <property type="evidence" value="ECO:0007669"/>
    <property type="project" value="UniProtKB-KW"/>
</dbReference>
<dbReference type="KEGG" id="snq:CP978_02945"/>
<accession>A0A5P2VW65</accession>
<evidence type="ECO:0000259" key="4">
    <source>
        <dbReference type="Pfam" id="PF13191"/>
    </source>
</evidence>
<dbReference type="GO" id="GO:0004016">
    <property type="term" value="F:adenylate cyclase activity"/>
    <property type="evidence" value="ECO:0007669"/>
    <property type="project" value="TreeGrafter"/>
</dbReference>
<feature type="domain" description="Orc1-like AAA ATPase" evidence="4">
    <location>
        <begin position="122"/>
        <end position="284"/>
    </location>
</feature>
<dbReference type="GO" id="GO:0005737">
    <property type="term" value="C:cytoplasm"/>
    <property type="evidence" value="ECO:0007669"/>
    <property type="project" value="TreeGrafter"/>
</dbReference>
<protein>
    <submittedName>
        <fullName evidence="5">ATP-binding protein</fullName>
    </submittedName>
</protein>
<dbReference type="Gene3D" id="1.25.40.10">
    <property type="entry name" value="Tetratricopeptide repeat domain"/>
    <property type="match status" value="1"/>
</dbReference>
<dbReference type="Proteomes" id="UP000325763">
    <property type="component" value="Chromosome"/>
</dbReference>
<dbReference type="PANTHER" id="PTHR16305">
    <property type="entry name" value="TESTICULAR SOLUBLE ADENYLYL CYCLASE"/>
    <property type="match status" value="1"/>
</dbReference>
<dbReference type="InterPro" id="IPR011990">
    <property type="entry name" value="TPR-like_helical_dom_sf"/>
</dbReference>
<dbReference type="SUPFAM" id="SSF52540">
    <property type="entry name" value="P-loop containing nucleoside triphosphate hydrolases"/>
    <property type="match status" value="1"/>
</dbReference>
<keyword evidence="1" id="KW-0547">Nucleotide-binding</keyword>
<evidence type="ECO:0000313" key="5">
    <source>
        <dbReference type="EMBL" id="QEV37638.1"/>
    </source>
</evidence>
<dbReference type="Pfam" id="PF13191">
    <property type="entry name" value="AAA_16"/>
    <property type="match status" value="1"/>
</dbReference>
<reference evidence="5 6" key="1">
    <citation type="submission" date="2017-09" db="EMBL/GenBank/DDBJ databases">
        <title>Streptomyces genome completion.</title>
        <authorList>
            <person name="Lee N."/>
            <person name="Cho B.-K."/>
        </authorList>
    </citation>
    <scope>NUCLEOTIDE SEQUENCE [LARGE SCALE GENOMIC DNA]</scope>
    <source>
        <strain evidence="5 6">ATCC 14899</strain>
    </source>
</reference>
<evidence type="ECO:0000313" key="6">
    <source>
        <dbReference type="Proteomes" id="UP000325763"/>
    </source>
</evidence>
<evidence type="ECO:0000256" key="3">
    <source>
        <dbReference type="SAM" id="MobiDB-lite"/>
    </source>
</evidence>
<dbReference type="PANTHER" id="PTHR16305:SF35">
    <property type="entry name" value="TRANSCRIPTIONAL ACTIVATOR DOMAIN"/>
    <property type="match status" value="1"/>
</dbReference>
<evidence type="ECO:0000256" key="1">
    <source>
        <dbReference type="ARBA" id="ARBA00022741"/>
    </source>
</evidence>
<proteinExistence type="predicted"/>
<sequence length="1004" mass="107466">MPHRPQARVRPVRGLPAGTPRACTGHRSLTGRRCLPRYRRLPFRPSSGHGRRAERTASSGAGRCRRSPVPVCRTAESRVRLSPAVHRTARRGGPVCRGRRGLCAQPRENEPGEVFVQHDAAYGRDNELTALLARAAAASRGETGSVVLTAPSGYGKSVLLDTLLRAPACRGMRVLRGRCREAATGAYTGLRALFAPARAPAPDHPEATAGTDGPAVFLPDPGDGRRFTPASAYPVFRRLSEHVVRLTADRPLLLVLDDAHHCDEHSLRWLDFLLRQGAGRPLLVLLARRSGAGLRAPHAWTTVLAHPVVSVMPLGPLPTDAVGGLAEQVYGRPVHHRLPECVAAVTGGNPRNVVRLLRELRRRGAAPDEAGAHWAMELGGGMAARSVPRLLERESPEVHSVATAIALLGSVQPLDHVAVLADVDRVRTEEAIAALRHAGALTPDGTDIVHEAVRTALLEPLGTERTAELRARAALLLSDVGRPAEEAARHLMRLPDAREPWMTAVLRAAAARAEQRGAFAEAAGYLRRVLDAEPDDTDVLLRLALATAPDDPPSAVPLFRAALAGTTDTLARAGIAVQYAMACLSLPLPAVCRAEIQGALEDARDVLASGAETDTRLRDQVASVLLLTGRRETGAVVREHRATATAPYRPRTDRLQTEGLAALRTALTGHSRPAALEGARRVLAASAPQQPLWLLFTAAVTLGLADETTEAHRALDTMVRRTSDSQTARGRLLAGSLRSYLLHRDGSVRDAAAEARSVFRTECQNPGDARLVAARAVLASVLVDRGEPRQAERLLSRTGRVEPHRSALVSLLSLHALARARWAAGSPVQALRLLRECGWAQESAGVLNPVVTPWWADTCLILAGLRRSVEGRELAEQGAERARRWGTPRALGLAALAEGVLTPGRAGLDLLTESAHQLSGSPAVIEYARAEHVLGQALLRYGDEAGARERLRRAAGIAGGCGALALAKSARRLLVSAGAAWAMPSGYRPEVCSPSPSRRWPNRR</sequence>